<dbReference type="Gene3D" id="1.10.10.10">
    <property type="entry name" value="Winged helix-like DNA-binding domain superfamily/Winged helix DNA-binding domain"/>
    <property type="match status" value="1"/>
</dbReference>
<dbReference type="SMART" id="SM00347">
    <property type="entry name" value="HTH_MARR"/>
    <property type="match status" value="1"/>
</dbReference>
<keyword evidence="6" id="KW-1185">Reference proteome</keyword>
<dbReference type="AlphaFoldDB" id="A0A1W7ADW3"/>
<dbReference type="PROSITE" id="PS01117">
    <property type="entry name" value="HTH_MARR_1"/>
    <property type="match status" value="1"/>
</dbReference>
<dbReference type="RefSeq" id="WP_086043319.1">
    <property type="nucleotide sequence ID" value="NZ_CBCRZA010000016.1"/>
</dbReference>
<keyword evidence="1" id="KW-0805">Transcription regulation</keyword>
<dbReference type="PROSITE" id="PS50995">
    <property type="entry name" value="HTH_MARR_2"/>
    <property type="match status" value="1"/>
</dbReference>
<dbReference type="PRINTS" id="PR00598">
    <property type="entry name" value="HTHMARR"/>
</dbReference>
<dbReference type="GeneID" id="35296281"/>
<name>A0A1W7ADW3_9STAP</name>
<accession>A0A1W7ADW3</accession>
<reference evidence="5 6" key="1">
    <citation type="journal article" date="2017" name="Int. J. Syst. Evol. Microbiol.">
        <title>Macrococcus canis sp. nov., a skin bacterium associated with infections in dogs.</title>
        <authorList>
            <person name="Gobeli Brawand S."/>
            <person name="Cotting K."/>
            <person name="Gomez-Sanz E."/>
            <person name="Collaud A."/>
            <person name="Thomann A."/>
            <person name="Brodard I."/>
            <person name="Rodriguez-Campos S."/>
            <person name="Strauss C."/>
            <person name="Perreten V."/>
        </authorList>
    </citation>
    <scope>NUCLEOTIDE SEQUENCE [LARGE SCALE GENOMIC DNA]</scope>
    <source>
        <strain evidence="5 6">KM45013</strain>
    </source>
</reference>
<evidence type="ECO:0000313" key="6">
    <source>
        <dbReference type="Proteomes" id="UP000194154"/>
    </source>
</evidence>
<dbReference type="Pfam" id="PF12802">
    <property type="entry name" value="MarR_2"/>
    <property type="match status" value="1"/>
</dbReference>
<feature type="domain" description="HTH marR-type" evidence="4">
    <location>
        <begin position="1"/>
        <end position="135"/>
    </location>
</feature>
<dbReference type="SUPFAM" id="SSF46785">
    <property type="entry name" value="Winged helix' DNA-binding domain"/>
    <property type="match status" value="1"/>
</dbReference>
<evidence type="ECO:0000256" key="2">
    <source>
        <dbReference type="ARBA" id="ARBA00023125"/>
    </source>
</evidence>
<proteinExistence type="predicted"/>
<dbReference type="InterPro" id="IPR036388">
    <property type="entry name" value="WH-like_DNA-bd_sf"/>
</dbReference>
<dbReference type="EMBL" id="CP021059">
    <property type="protein sequence ID" value="ARQ07787.1"/>
    <property type="molecule type" value="Genomic_DNA"/>
</dbReference>
<evidence type="ECO:0000313" key="5">
    <source>
        <dbReference type="EMBL" id="ARQ07787.1"/>
    </source>
</evidence>
<keyword evidence="2" id="KW-0238">DNA-binding</keyword>
<dbReference type="InterPro" id="IPR023187">
    <property type="entry name" value="Tscrpt_reg_MarR-type_CS"/>
</dbReference>
<dbReference type="STRING" id="1855823.MCCS_21990"/>
<protein>
    <submittedName>
        <fullName evidence="5">Multidrug resistance operon repressor</fullName>
    </submittedName>
</protein>
<sequence>MNNHQFRKLSRSVSRGLVEIEKDGVSCCGLPILQSHILIELGENPNLSLNEVAKKLSSEKASISRAVQSLVEKGLVDRQTETHDRRSVTLSLTTKGLDNFNDINKEMNDYAEQIMSHFTPEETDSLFYYLNKLDETIQLVNNKQCNKDECQ</sequence>
<gene>
    <name evidence="5" type="primary">mexR_2</name>
    <name evidence="5" type="ORF">MCCS_21990</name>
</gene>
<dbReference type="InterPro" id="IPR000835">
    <property type="entry name" value="HTH_MarR-typ"/>
</dbReference>
<evidence type="ECO:0000256" key="3">
    <source>
        <dbReference type="ARBA" id="ARBA00023163"/>
    </source>
</evidence>
<dbReference type="PANTHER" id="PTHR42756:SF1">
    <property type="entry name" value="TRANSCRIPTIONAL REPRESSOR OF EMRAB OPERON"/>
    <property type="match status" value="1"/>
</dbReference>
<organism evidence="5 6">
    <name type="scientific">Macrococcoides canis</name>
    <dbReference type="NCBI Taxonomy" id="1855823"/>
    <lineage>
        <taxon>Bacteria</taxon>
        <taxon>Bacillati</taxon>
        <taxon>Bacillota</taxon>
        <taxon>Bacilli</taxon>
        <taxon>Bacillales</taxon>
        <taxon>Staphylococcaceae</taxon>
        <taxon>Macrococcoides</taxon>
    </lineage>
</organism>
<evidence type="ECO:0000259" key="4">
    <source>
        <dbReference type="PROSITE" id="PS50995"/>
    </source>
</evidence>
<dbReference type="GO" id="GO:0003677">
    <property type="term" value="F:DNA binding"/>
    <property type="evidence" value="ECO:0007669"/>
    <property type="project" value="UniProtKB-KW"/>
</dbReference>
<evidence type="ECO:0000256" key="1">
    <source>
        <dbReference type="ARBA" id="ARBA00023015"/>
    </source>
</evidence>
<dbReference type="OrthoDB" id="1853358at2"/>
<dbReference type="InterPro" id="IPR036390">
    <property type="entry name" value="WH_DNA-bd_sf"/>
</dbReference>
<dbReference type="PANTHER" id="PTHR42756">
    <property type="entry name" value="TRANSCRIPTIONAL REGULATOR, MARR"/>
    <property type="match status" value="1"/>
</dbReference>
<dbReference type="KEGG" id="mcak:MCCS_21990"/>
<dbReference type="Proteomes" id="UP000194154">
    <property type="component" value="Chromosome"/>
</dbReference>
<keyword evidence="3" id="KW-0804">Transcription</keyword>
<dbReference type="GO" id="GO:0003700">
    <property type="term" value="F:DNA-binding transcription factor activity"/>
    <property type="evidence" value="ECO:0007669"/>
    <property type="project" value="InterPro"/>
</dbReference>